<proteinExistence type="predicted"/>
<dbReference type="InterPro" id="IPR043502">
    <property type="entry name" value="DNA/RNA_pol_sf"/>
</dbReference>
<dbReference type="CDD" id="cd09275">
    <property type="entry name" value="RNase_HI_RT_DIRS1"/>
    <property type="match status" value="1"/>
</dbReference>
<dbReference type="SUPFAM" id="SSF56672">
    <property type="entry name" value="DNA/RNA polymerases"/>
    <property type="match status" value="1"/>
</dbReference>
<dbReference type="InterPro" id="IPR044068">
    <property type="entry name" value="CB"/>
</dbReference>
<organism evidence="5 6">
    <name type="scientific">Mya arenaria</name>
    <name type="common">Soft-shell clam</name>
    <dbReference type="NCBI Taxonomy" id="6604"/>
    <lineage>
        <taxon>Eukaryota</taxon>
        <taxon>Metazoa</taxon>
        <taxon>Spiralia</taxon>
        <taxon>Lophotrochozoa</taxon>
        <taxon>Mollusca</taxon>
        <taxon>Bivalvia</taxon>
        <taxon>Autobranchia</taxon>
        <taxon>Heteroconchia</taxon>
        <taxon>Euheterodonta</taxon>
        <taxon>Imparidentia</taxon>
        <taxon>Neoheterodontei</taxon>
        <taxon>Myida</taxon>
        <taxon>Myoidea</taxon>
        <taxon>Myidae</taxon>
        <taxon>Mya</taxon>
    </lineage>
</organism>
<name>A0ABY7FEJ6_MYAAR</name>
<evidence type="ECO:0000259" key="4">
    <source>
        <dbReference type="PROSITE" id="PS51900"/>
    </source>
</evidence>
<evidence type="ECO:0000259" key="3">
    <source>
        <dbReference type="PROSITE" id="PS50878"/>
    </source>
</evidence>
<dbReference type="SUPFAM" id="SSF47823">
    <property type="entry name" value="lambda integrase-like, N-terminal domain"/>
    <property type="match status" value="1"/>
</dbReference>
<dbReference type="InterPro" id="IPR043128">
    <property type="entry name" value="Rev_trsase/Diguanyl_cyclase"/>
</dbReference>
<gene>
    <name evidence="5" type="ORF">MAR_002453</name>
</gene>
<feature type="region of interest" description="Disordered" evidence="2">
    <location>
        <begin position="225"/>
        <end position="278"/>
    </location>
</feature>
<dbReference type="Gene3D" id="3.30.70.270">
    <property type="match status" value="1"/>
</dbReference>
<dbReference type="Gene3D" id="1.10.150.130">
    <property type="match status" value="1"/>
</dbReference>
<evidence type="ECO:0000256" key="1">
    <source>
        <dbReference type="ARBA" id="ARBA00023125"/>
    </source>
</evidence>
<keyword evidence="6" id="KW-1185">Reference proteome</keyword>
<accession>A0ABY7FEJ6</accession>
<evidence type="ECO:0000313" key="6">
    <source>
        <dbReference type="Proteomes" id="UP001164746"/>
    </source>
</evidence>
<evidence type="ECO:0000313" key="5">
    <source>
        <dbReference type="EMBL" id="WAR20615.1"/>
    </source>
</evidence>
<evidence type="ECO:0000256" key="2">
    <source>
        <dbReference type="SAM" id="MobiDB-lite"/>
    </source>
</evidence>
<dbReference type="Gene3D" id="3.10.10.10">
    <property type="entry name" value="HIV Type 1 Reverse Transcriptase, subunit A, domain 1"/>
    <property type="match status" value="1"/>
</dbReference>
<dbReference type="EMBL" id="CP111022">
    <property type="protein sequence ID" value="WAR20615.1"/>
    <property type="molecule type" value="Genomic_DNA"/>
</dbReference>
<reference evidence="5" key="1">
    <citation type="submission" date="2022-11" db="EMBL/GenBank/DDBJ databases">
        <title>Centuries of genome instability and evolution in soft-shell clam transmissible cancer (bioRxiv).</title>
        <authorList>
            <person name="Hart S.F.M."/>
            <person name="Yonemitsu M.A."/>
            <person name="Giersch R.M."/>
            <person name="Beal B.F."/>
            <person name="Arriagada G."/>
            <person name="Davis B.W."/>
            <person name="Ostrander E.A."/>
            <person name="Goff S.P."/>
            <person name="Metzger M.J."/>
        </authorList>
    </citation>
    <scope>NUCLEOTIDE SEQUENCE</scope>
    <source>
        <strain evidence="5">MELC-2E11</strain>
        <tissue evidence="5">Siphon/mantle</tissue>
    </source>
</reference>
<dbReference type="PROSITE" id="PS51900">
    <property type="entry name" value="CB"/>
    <property type="match status" value="1"/>
</dbReference>
<dbReference type="PANTHER" id="PTHR33050">
    <property type="entry name" value="REVERSE TRANSCRIPTASE DOMAIN-CONTAINING PROTEIN"/>
    <property type="match status" value="1"/>
</dbReference>
<dbReference type="InterPro" id="IPR000477">
    <property type="entry name" value="RT_dom"/>
</dbReference>
<dbReference type="InterPro" id="IPR052055">
    <property type="entry name" value="Hepadnavirus_pol/RT"/>
</dbReference>
<dbReference type="Proteomes" id="UP001164746">
    <property type="component" value="Chromosome 11"/>
</dbReference>
<dbReference type="Pfam" id="PF00078">
    <property type="entry name" value="RVT_1"/>
    <property type="match status" value="1"/>
</dbReference>
<feature type="domain" description="Reverse transcriptase" evidence="3">
    <location>
        <begin position="333"/>
        <end position="515"/>
    </location>
</feature>
<feature type="domain" description="Core-binding (CB)" evidence="4">
    <location>
        <begin position="868"/>
        <end position="951"/>
    </location>
</feature>
<protein>
    <submittedName>
        <fullName evidence="5">YG31B-like protein</fullName>
    </submittedName>
</protein>
<keyword evidence="1" id="KW-0238">DNA-binding</keyword>
<dbReference type="PANTHER" id="PTHR33050:SF7">
    <property type="entry name" value="RIBONUCLEASE H"/>
    <property type="match status" value="1"/>
</dbReference>
<dbReference type="PROSITE" id="PS50878">
    <property type="entry name" value="RT_POL"/>
    <property type="match status" value="1"/>
</dbReference>
<dbReference type="InterPro" id="IPR010998">
    <property type="entry name" value="Integrase_recombinase_N"/>
</dbReference>
<sequence length="1130" mass="129109">MNSEWPDEGQHDIDVPYEQDEFEGQFQSESFGESFSETTENQSKSIFKKLFDKFQQSEVVDPEVHSDLANLVNSSFRNGLSEENLEEILKQIHRPQNCDSLVKTRVNQGIWRLLKSFTQAEDSRLCSLQGVLLKASVNVVKLVEKLGTAESETDSEHVELGTTAIALLGHANKMINSKRKELHKADLDYKYHYLTSASLPYTDLLYGNDNDVNNNVREINNMNRIGKATGRGGGPMRGRGRRGFNPYNSRGRGFRGRGGFQARTESQSMTKKGKFPQKKKITSDENVLDIIEHCHIEFIKGENPKNSICYRSNFSKTEEHVISQEIENLLEMQVTVEVCHHPNEYISPIFVIPKRSGEYRMILNLKNLNKYVEYHHFKMDTFESALKLVKPNMFFASTEIRHGYYSVPIAVEDQFKLRFIHLGKIYQYRALPNGISCAPKQFTKMMKPVYASLRMMGHKNSGYIDESLLMGDTYSECEQNVHDTVNLMTELGFMIHETKSVIVPTRKITFLGNDIDSEKMVKKWKKIVQSCTDLQKQDRAKIRDVARILGLLVSSFSAVEFGPLFYRTIECAKIQALQHHAGDYESMMSITESIKNELSWWIQNLSHQNRQIIHGNPDLIITTDASSFGWGAVSENESIGGRWDDTEIQNLINVLELFAASHALKSFCKTKSNIHVQIRSDNSCTVAYICHMGGKIEQLNNIAKHMWLWSKDRAIWLSATHVPGIANEADFSSRHFNENVEWKLAESVFSEAVNCFGLPEIDMFASRLNRQLDRFVSWKPDPDAEAVDAFSVCGTSNSESEAGQSRGLAGGTFLDNTEFFHQYSGNVDSRSIHSESGPGNIEITTNIESASFSQQTTSNAMSYIRRSYEKRNLSEKYINIIMASWRKTTQKQYSTYINRWIHFCREREIDPLQTPIEYCIEFLTELYDSGLSYETLNTARSALSSLCKKQNGYNVGSHPLVIRFLSGVYNLRPTKPKYKETWDVSKVLCYLKTLTPARQLSLKMLSYKLVMLIALTQASRSHSISLLTLDNMMKDSESYVLHYFGLLKQSRKGKVNPILKLNRYTLDSEICVYSTIAEYIEQTSGLRNGVRQLIISYIKPPKPVVSTTIRFYDKPLERESCCSFQDVVLQ</sequence>